<dbReference type="PROSITE" id="PS00092">
    <property type="entry name" value="N6_MTASE"/>
    <property type="match status" value="1"/>
</dbReference>
<dbReference type="InterPro" id="IPR029063">
    <property type="entry name" value="SAM-dependent_MTases_sf"/>
</dbReference>
<dbReference type="Gene3D" id="3.40.50.150">
    <property type="entry name" value="Vaccinia Virus protein VP39"/>
    <property type="match status" value="2"/>
</dbReference>
<evidence type="ECO:0000256" key="2">
    <source>
        <dbReference type="ARBA" id="ARBA00022603"/>
    </source>
</evidence>
<proteinExistence type="inferred from homology"/>
<dbReference type="GO" id="GO:0008170">
    <property type="term" value="F:N-methyltransferase activity"/>
    <property type="evidence" value="ECO:0007669"/>
    <property type="project" value="InterPro"/>
</dbReference>
<dbReference type="InterPro" id="IPR002052">
    <property type="entry name" value="DNA_methylase_N6_adenine_CS"/>
</dbReference>
<keyword evidence="2" id="KW-0489">Methyltransferase</keyword>
<keyword evidence="6" id="KW-1185">Reference proteome</keyword>
<dbReference type="GO" id="GO:0003677">
    <property type="term" value="F:DNA binding"/>
    <property type="evidence" value="ECO:0007669"/>
    <property type="project" value="InterPro"/>
</dbReference>
<dbReference type="InterPro" id="IPR002941">
    <property type="entry name" value="DNA_methylase_N4/N6"/>
</dbReference>
<dbReference type="PRINTS" id="PR00508">
    <property type="entry name" value="S21N4MTFRASE"/>
</dbReference>
<keyword evidence="3" id="KW-0808">Transferase</keyword>
<evidence type="ECO:0000256" key="1">
    <source>
        <dbReference type="ARBA" id="ARBA00006594"/>
    </source>
</evidence>
<dbReference type="Pfam" id="PF01555">
    <property type="entry name" value="N6_N4_Mtase"/>
    <property type="match status" value="1"/>
</dbReference>
<evidence type="ECO:0000313" key="6">
    <source>
        <dbReference type="Proteomes" id="UP000000496"/>
    </source>
</evidence>
<feature type="domain" description="DNA methylase N-4/N-6" evidence="4">
    <location>
        <begin position="118"/>
        <end position="151"/>
    </location>
</feature>
<dbReference type="eggNOG" id="COG1743">
    <property type="taxonomic scope" value="Bacteria"/>
</dbReference>
<dbReference type="Proteomes" id="UP000000496">
    <property type="component" value="Chromosome gsn.131"/>
</dbReference>
<dbReference type="KEGG" id="sng:SNE_A00670"/>
<dbReference type="GO" id="GO:0032259">
    <property type="term" value="P:methylation"/>
    <property type="evidence" value="ECO:0007669"/>
    <property type="project" value="UniProtKB-KW"/>
</dbReference>
<name>F8L564_SIMNZ</name>
<organism evidence="5 6">
    <name type="scientific">Simkania negevensis (strain ATCC VR-1471 / DSM 27360 / Z)</name>
    <dbReference type="NCBI Taxonomy" id="331113"/>
    <lineage>
        <taxon>Bacteria</taxon>
        <taxon>Pseudomonadati</taxon>
        <taxon>Chlamydiota</taxon>
        <taxon>Chlamydiia</taxon>
        <taxon>Parachlamydiales</taxon>
        <taxon>Simkaniaceae</taxon>
        <taxon>Simkania</taxon>
    </lineage>
</organism>
<sequence length="748" mass="84787">MIPPHLVNCPKAIFSSEQSVAYPSKLEMADLKLSGICSPDNPWETISSSIENDFPFVEISEIAEIESWRKEVYRPIYHLHKWWAQRLGSVFRSIILGSSLPNKTSVLHHFYSKTDLGGLVVFDPFMGSGTTIGEAIKLGCTVIGRDINPVAYNGVRAAFSNVNTEDVESTFNILEENVGRKVRSLYQLSDGSEVLYYFWVKHVNCPDCKAPVDLFNNYIFSKHAYSSRFPQSKCLCPKCGEVFSARFDSTAEQCPSCSFAFDPQIGPTEKAKATCSTCHCQFAIASIVKESGKPPEHRMYAKIVLTPENKKEYRKITSEDLLKFSQINDLLCQEPPLINKTELKPGKNTTQAMNYCYTQWEQFFNPRQLLALSWLGKEIQKIENQNLRLIFSILFSGTLEFNNMFCSFKGEGTGAVRHMFSHHILKPERHPIEANVWGTSKSSGAFSSLFKSRLLRCLKYRENPFEIEVSKNKKVGTKNFKCNKPIGRDLNFVNRSDELRPYSVYLSCGDSSKTDLHDQSVDLVVTDPPFFDNVHYSELADFFYAWQHPLLGDMTATSDTTRHPNEVQDADSQKFSEKLAAVFSECHRVLKDTGMLVFTYHHSKEEGWSAVSHAVASAGFNFVSAQPVKAEMSIAVPKQQAKDPIDLDIILVCRKASQDSRSRFSLQQAVISASERTDSQIERFWESDRKLSRNDLRIIILSNLLVQLSSGRMSKELQLEFDRAALLINDKIDKYLEKQALCLQKSKA</sequence>
<accession>F8L564</accession>
<evidence type="ECO:0000259" key="4">
    <source>
        <dbReference type="Pfam" id="PF01555"/>
    </source>
</evidence>
<protein>
    <recommendedName>
        <fullName evidence="4">DNA methylase N-4/N-6 domain-containing protein</fullName>
    </recommendedName>
</protein>
<dbReference type="SUPFAM" id="SSF53335">
    <property type="entry name" value="S-adenosyl-L-methionine-dependent methyltransferases"/>
    <property type="match status" value="2"/>
</dbReference>
<evidence type="ECO:0000313" key="5">
    <source>
        <dbReference type="EMBL" id="CCB87945.1"/>
    </source>
</evidence>
<reference key="1">
    <citation type="journal article" date="2011" name="Mol. Biol. Evol.">
        <title>Unity in variety -- the pan-genome of the Chlamydiae.</title>
        <authorList>
            <person name="Collingro A."/>
            <person name="Tischler P."/>
            <person name="Weinmaier T."/>
            <person name="Penz T."/>
            <person name="Heinz E."/>
            <person name="Brunham R.C."/>
            <person name="Read T.D."/>
            <person name="Bavoil P.M."/>
            <person name="Sachse K."/>
            <person name="Kahane S."/>
            <person name="Friedman M.G."/>
            <person name="Rattei T."/>
            <person name="Myers G.S.A."/>
            <person name="Horn M."/>
        </authorList>
    </citation>
    <scope>NUCLEOTIDE SEQUENCE</scope>
    <source>
        <strain>Z</strain>
    </source>
</reference>
<dbReference type="InterPro" id="IPR001091">
    <property type="entry name" value="RM_Methyltransferase"/>
</dbReference>
<gene>
    <name evidence="5" type="ordered locus">SNE_A00670</name>
</gene>
<reference evidence="5 6" key="2">
    <citation type="journal article" date="2011" name="Mol. Biol. Evol.">
        <title>Unity in variety--the pan-genome of the Chlamydiae.</title>
        <authorList>
            <person name="Collingro A."/>
            <person name="Tischler P."/>
            <person name="Weinmaier T."/>
            <person name="Penz T."/>
            <person name="Heinz E."/>
            <person name="Brunham R.C."/>
            <person name="Read T.D."/>
            <person name="Bavoil P.M."/>
            <person name="Sachse K."/>
            <person name="Kahane S."/>
            <person name="Friedman M.G."/>
            <person name="Rattei T."/>
            <person name="Myers G.S."/>
            <person name="Horn M."/>
        </authorList>
    </citation>
    <scope>NUCLEOTIDE SEQUENCE [LARGE SCALE GENOMIC DNA]</scope>
    <source>
        <strain evidence="6">ATCC VR-1471 / Z</strain>
    </source>
</reference>
<dbReference type="REBASE" id="37550">
    <property type="entry name" value="M.SneZORF670P"/>
</dbReference>
<evidence type="ECO:0000256" key="3">
    <source>
        <dbReference type="ARBA" id="ARBA00022679"/>
    </source>
</evidence>
<dbReference type="AlphaFoldDB" id="F8L564"/>
<dbReference type="STRING" id="331113.SNE_A00670"/>
<dbReference type="HOGENOM" id="CLU_007795_1_0_0"/>
<dbReference type="EMBL" id="FR872582">
    <property type="protein sequence ID" value="CCB87945.1"/>
    <property type="molecule type" value="Genomic_DNA"/>
</dbReference>
<comment type="similarity">
    <text evidence="1">Belongs to the N(4)/N(6)-methyltransferase family.</text>
</comment>